<dbReference type="OMA" id="VGNGWVC"/>
<dbReference type="AlphaFoldDB" id="S7Q7R5"/>
<dbReference type="InterPro" id="IPR010905">
    <property type="entry name" value="Glyco_hydro_88"/>
</dbReference>
<dbReference type="KEGG" id="gtr:GLOTRDRAFT_110945"/>
<evidence type="ECO:0000313" key="3">
    <source>
        <dbReference type="Proteomes" id="UP000030669"/>
    </source>
</evidence>
<accession>S7Q7R5</accession>
<evidence type="ECO:0000313" key="2">
    <source>
        <dbReference type="EMBL" id="EPQ55572.1"/>
    </source>
</evidence>
<dbReference type="PANTHER" id="PTHR41814">
    <property type="entry name" value="EXPRESSED PROTEIN"/>
    <property type="match status" value="1"/>
</dbReference>
<evidence type="ECO:0000256" key="1">
    <source>
        <dbReference type="ARBA" id="ARBA00022801"/>
    </source>
</evidence>
<keyword evidence="1" id="KW-0378">Hydrolase</keyword>
<gene>
    <name evidence="2" type="ORF">GLOTRDRAFT_110945</name>
</gene>
<dbReference type="EMBL" id="KB469301">
    <property type="protein sequence ID" value="EPQ55572.1"/>
    <property type="molecule type" value="Genomic_DNA"/>
</dbReference>
<dbReference type="PANTHER" id="PTHR41814:SF1">
    <property type="entry name" value="CELLULASE"/>
    <property type="match status" value="1"/>
</dbReference>
<dbReference type="SUPFAM" id="SSF48208">
    <property type="entry name" value="Six-hairpin glycosidases"/>
    <property type="match status" value="1"/>
</dbReference>
<name>S7Q7R5_GLOTA</name>
<dbReference type="RefSeq" id="XP_007865649.1">
    <property type="nucleotide sequence ID" value="XM_007867458.1"/>
</dbReference>
<dbReference type="Gene3D" id="1.50.10.10">
    <property type="match status" value="1"/>
</dbReference>
<protein>
    <submittedName>
        <fullName evidence="2">Six-hairpin glycosidase</fullName>
    </submittedName>
</protein>
<dbReference type="Proteomes" id="UP000030669">
    <property type="component" value="Unassembled WGS sequence"/>
</dbReference>
<dbReference type="Pfam" id="PF07470">
    <property type="entry name" value="Glyco_hydro_88"/>
    <property type="match status" value="1"/>
</dbReference>
<organism evidence="2 3">
    <name type="scientific">Gloeophyllum trabeum (strain ATCC 11539 / FP-39264 / Madison 617)</name>
    <name type="common">Brown rot fungus</name>
    <dbReference type="NCBI Taxonomy" id="670483"/>
    <lineage>
        <taxon>Eukaryota</taxon>
        <taxon>Fungi</taxon>
        <taxon>Dikarya</taxon>
        <taxon>Basidiomycota</taxon>
        <taxon>Agaricomycotina</taxon>
        <taxon>Agaricomycetes</taxon>
        <taxon>Gloeophyllales</taxon>
        <taxon>Gloeophyllaceae</taxon>
        <taxon>Gloeophyllum</taxon>
    </lineage>
</organism>
<sequence>MTTPLSSSELAMLESIHAQHADLTAKTKAMIEKVMMAMLCMSRASWEQGVAAQALYEFHCAFRSDYGPEYFVCMAHDAVVRQGDDGRLSARLCQGDQGSVDTTAILETLIHAHEVTSEDYYLDASKRAIDYLLHKTPRTSDGIWSHLAGKVQLWVDAIYMGPPGLAAAGSLWYNEGYIREAYRQTMAYVKVLWDEDEHLFSHIYDPGKGEYIRQAFWGVGNGWAIAGMARVLDFLPPDWEPERDALLSVIIRTITAMLRHIRSDHLFHDVLNDPSTFVETNAAQQLSYTILRLCRKGHLRGNPCERDWRMEALRMRDAVWLKVDRWGLVQGVCGSPSFDHPGTAAEGQAFFLLMEAEYEHYDQL</sequence>
<dbReference type="InterPro" id="IPR012341">
    <property type="entry name" value="6hp_glycosidase-like_sf"/>
</dbReference>
<keyword evidence="3" id="KW-1185">Reference proteome</keyword>
<reference evidence="2 3" key="1">
    <citation type="journal article" date="2012" name="Science">
        <title>The Paleozoic origin of enzymatic lignin decomposition reconstructed from 31 fungal genomes.</title>
        <authorList>
            <person name="Floudas D."/>
            <person name="Binder M."/>
            <person name="Riley R."/>
            <person name="Barry K."/>
            <person name="Blanchette R.A."/>
            <person name="Henrissat B."/>
            <person name="Martinez A.T."/>
            <person name="Otillar R."/>
            <person name="Spatafora J.W."/>
            <person name="Yadav J.S."/>
            <person name="Aerts A."/>
            <person name="Benoit I."/>
            <person name="Boyd A."/>
            <person name="Carlson A."/>
            <person name="Copeland A."/>
            <person name="Coutinho P.M."/>
            <person name="de Vries R.P."/>
            <person name="Ferreira P."/>
            <person name="Findley K."/>
            <person name="Foster B."/>
            <person name="Gaskell J."/>
            <person name="Glotzer D."/>
            <person name="Gorecki P."/>
            <person name="Heitman J."/>
            <person name="Hesse C."/>
            <person name="Hori C."/>
            <person name="Igarashi K."/>
            <person name="Jurgens J.A."/>
            <person name="Kallen N."/>
            <person name="Kersten P."/>
            <person name="Kohler A."/>
            <person name="Kuees U."/>
            <person name="Kumar T.K.A."/>
            <person name="Kuo A."/>
            <person name="LaButti K."/>
            <person name="Larrondo L.F."/>
            <person name="Lindquist E."/>
            <person name="Ling A."/>
            <person name="Lombard V."/>
            <person name="Lucas S."/>
            <person name="Lundell T."/>
            <person name="Martin R."/>
            <person name="McLaughlin D.J."/>
            <person name="Morgenstern I."/>
            <person name="Morin E."/>
            <person name="Murat C."/>
            <person name="Nagy L.G."/>
            <person name="Nolan M."/>
            <person name="Ohm R.A."/>
            <person name="Patyshakuliyeva A."/>
            <person name="Rokas A."/>
            <person name="Ruiz-Duenas F.J."/>
            <person name="Sabat G."/>
            <person name="Salamov A."/>
            <person name="Samejima M."/>
            <person name="Schmutz J."/>
            <person name="Slot J.C."/>
            <person name="St John F."/>
            <person name="Stenlid J."/>
            <person name="Sun H."/>
            <person name="Sun S."/>
            <person name="Syed K."/>
            <person name="Tsang A."/>
            <person name="Wiebenga A."/>
            <person name="Young D."/>
            <person name="Pisabarro A."/>
            <person name="Eastwood D.C."/>
            <person name="Martin F."/>
            <person name="Cullen D."/>
            <person name="Grigoriev I.V."/>
            <person name="Hibbett D.S."/>
        </authorList>
    </citation>
    <scope>NUCLEOTIDE SEQUENCE [LARGE SCALE GENOMIC DNA]</scope>
    <source>
        <strain evidence="2 3">ATCC 11539</strain>
    </source>
</reference>
<dbReference type="InterPro" id="IPR008928">
    <property type="entry name" value="6-hairpin_glycosidase_sf"/>
</dbReference>
<dbReference type="GO" id="GO:0016798">
    <property type="term" value="F:hydrolase activity, acting on glycosyl bonds"/>
    <property type="evidence" value="ECO:0007669"/>
    <property type="project" value="UniProtKB-KW"/>
</dbReference>
<dbReference type="OrthoDB" id="2305845at2759"/>
<proteinExistence type="predicted"/>
<dbReference type="GeneID" id="19299306"/>
<dbReference type="HOGENOM" id="CLU_037534_1_0_1"/>
<keyword evidence="2" id="KW-0326">Glycosidase</keyword>
<dbReference type="eggNOG" id="ENOG502RV02">
    <property type="taxonomic scope" value="Eukaryota"/>
</dbReference>
<dbReference type="GO" id="GO:0005975">
    <property type="term" value="P:carbohydrate metabolic process"/>
    <property type="evidence" value="ECO:0007669"/>
    <property type="project" value="InterPro"/>
</dbReference>